<dbReference type="AlphaFoldDB" id="A0A133UBB0"/>
<dbReference type="GO" id="GO:0006412">
    <property type="term" value="P:translation"/>
    <property type="evidence" value="ECO:0007669"/>
    <property type="project" value="UniProtKB-KW"/>
</dbReference>
<comment type="caution">
    <text evidence="7">The sequence shown here is derived from an EMBL/GenBank/DDBJ whole genome shotgun (WGS) entry which is preliminary data.</text>
</comment>
<dbReference type="Pfam" id="PF18006">
    <property type="entry name" value="SepRS_C"/>
    <property type="match status" value="1"/>
</dbReference>
<dbReference type="Gene3D" id="3.30.930.10">
    <property type="entry name" value="Bira Bifunctional Protein, Domain 2"/>
    <property type="match status" value="1"/>
</dbReference>
<feature type="domain" description="Aminoacyl-transfer RNA synthetases class-II family profile" evidence="6">
    <location>
        <begin position="48"/>
        <end position="336"/>
    </location>
</feature>
<dbReference type="GO" id="GO:0043039">
    <property type="term" value="P:tRNA aminoacylation"/>
    <property type="evidence" value="ECO:0007669"/>
    <property type="project" value="InterPro"/>
</dbReference>
<evidence type="ECO:0000256" key="2">
    <source>
        <dbReference type="ARBA" id="ARBA00022741"/>
    </source>
</evidence>
<keyword evidence="8" id="KW-1185">Reference proteome</keyword>
<keyword evidence="4" id="KW-0648">Protein biosynthesis</keyword>
<dbReference type="GO" id="GO:0004812">
    <property type="term" value="F:aminoacyl-tRNA ligase activity"/>
    <property type="evidence" value="ECO:0007669"/>
    <property type="project" value="UniProtKB-KW"/>
</dbReference>
<evidence type="ECO:0000256" key="5">
    <source>
        <dbReference type="ARBA" id="ARBA00023146"/>
    </source>
</evidence>
<dbReference type="PROSITE" id="PS50862">
    <property type="entry name" value="AA_TRNA_LIGASE_II"/>
    <property type="match status" value="1"/>
</dbReference>
<keyword evidence="2" id="KW-0547">Nucleotide-binding</keyword>
<dbReference type="InterPro" id="IPR006195">
    <property type="entry name" value="aa-tRNA-synth_II"/>
</dbReference>
<dbReference type="EMBL" id="LHXJ01000008">
    <property type="protein sequence ID" value="KXA91463.1"/>
    <property type="molecule type" value="Genomic_DNA"/>
</dbReference>
<keyword evidence="3" id="KW-0067">ATP-binding</keyword>
<name>A0A133UBB0_9EURY</name>
<dbReference type="Gene3D" id="6.20.250.20">
    <property type="match status" value="1"/>
</dbReference>
<dbReference type="SUPFAM" id="SSF55681">
    <property type="entry name" value="Class II aaRS and biotin synthetases"/>
    <property type="match status" value="1"/>
</dbReference>
<proteinExistence type="predicted"/>
<reference evidence="7 8" key="1">
    <citation type="journal article" date="2016" name="Sci. Rep.">
        <title>Metabolic traits of an uncultured archaeal lineage -MSBL1- from brine pools of the Red Sea.</title>
        <authorList>
            <person name="Mwirichia R."/>
            <person name="Alam I."/>
            <person name="Rashid M."/>
            <person name="Vinu M."/>
            <person name="Ba-Alawi W."/>
            <person name="Anthony Kamau A."/>
            <person name="Kamanda Ngugi D."/>
            <person name="Goker M."/>
            <person name="Klenk H.P."/>
            <person name="Bajic V."/>
            <person name="Stingl U."/>
        </authorList>
    </citation>
    <scope>NUCLEOTIDE SEQUENCE [LARGE SCALE GENOMIC DNA]</scope>
    <source>
        <strain evidence="7">SCGC-AAA259A05</strain>
    </source>
</reference>
<evidence type="ECO:0000256" key="1">
    <source>
        <dbReference type="ARBA" id="ARBA00022598"/>
    </source>
</evidence>
<dbReference type="NCBIfam" id="TIGR00470">
    <property type="entry name" value="sepS"/>
    <property type="match status" value="1"/>
</dbReference>
<dbReference type="InterPro" id="IPR045864">
    <property type="entry name" value="aa-tRNA-synth_II/BPL/LPL"/>
</dbReference>
<evidence type="ECO:0000313" key="8">
    <source>
        <dbReference type="Proteomes" id="UP000070163"/>
    </source>
</evidence>
<evidence type="ECO:0000256" key="4">
    <source>
        <dbReference type="ARBA" id="ARBA00022917"/>
    </source>
</evidence>
<dbReference type="Proteomes" id="UP000070163">
    <property type="component" value="Unassembled WGS sequence"/>
</dbReference>
<dbReference type="GO" id="GO:0000049">
    <property type="term" value="F:tRNA binding"/>
    <property type="evidence" value="ECO:0007669"/>
    <property type="project" value="InterPro"/>
</dbReference>
<accession>A0A133UBB0</accession>
<dbReference type="GO" id="GO:0005524">
    <property type="term" value="F:ATP binding"/>
    <property type="evidence" value="ECO:0007669"/>
    <property type="project" value="UniProtKB-KW"/>
</dbReference>
<keyword evidence="1" id="KW-0436">Ligase</keyword>
<dbReference type="Pfam" id="PF01409">
    <property type="entry name" value="tRNA-synt_2d"/>
    <property type="match status" value="1"/>
</dbReference>
<dbReference type="InterPro" id="IPR041590">
    <property type="entry name" value="SepRS_C"/>
</dbReference>
<keyword evidence="5" id="KW-0030">Aminoacyl-tRNA synthetase</keyword>
<sequence>MKFDIERIKKKASKDYEKAWKESKDLIEKKSGFFSLSEKGSSHPLFDLVQEFRNIFVGFGFREVLVPALIEKEEIRKQYGPQAPVILDRIFFLAGLDRSDLGIGQEDLEKIREEIPDFDKSDELEKIFRRYKEGEISADDLSEVFIRDLDIREEQAYHILSLFEDFKELEPVPSNMTLRSHTTAGWFSVLQKMKDRESLPIQLFTVGPKYRREQKLDETHLYRSWTASIVIMAEKIGQKDGKELAKKIMKELGFEKIDCRTKDATSKYYVPESEFEIFVEHPETEEMVEVGNGGFYSPVSLADYDIPYPVFNLGIGLERVLMIRTGEKDIRALVYPYRYKELELSDEQIARMLKIKKKPETKSGKKLAEKIKQVARKYKDRPSPCEFKVSEEEIDEAKVFAKIVEPEEGTKLTGPAAFNQIYVMDGNIIGVPPEGWEENDFLQKARVEGVSTGISYIKAFSNLAAKKIEEAVKVGENRVKIRVPIVESLSDINLELERPARRYITNKNKKIDVRGPVFTAIIADIG</sequence>
<protein>
    <recommendedName>
        <fullName evidence="6">Aminoacyl-transfer RNA synthetases class-II family profile domain-containing protein</fullName>
    </recommendedName>
</protein>
<evidence type="ECO:0000256" key="3">
    <source>
        <dbReference type="ARBA" id="ARBA00022840"/>
    </source>
</evidence>
<dbReference type="InterPro" id="IPR005246">
    <property type="entry name" value="O-Pseryl-tRNA(Cys)_ligase"/>
</dbReference>
<evidence type="ECO:0000259" key="6">
    <source>
        <dbReference type="PROSITE" id="PS50862"/>
    </source>
</evidence>
<organism evidence="7 8">
    <name type="scientific">candidate division MSBL1 archaeon SCGC-AAA259A05</name>
    <dbReference type="NCBI Taxonomy" id="1698259"/>
    <lineage>
        <taxon>Archaea</taxon>
        <taxon>Methanobacteriati</taxon>
        <taxon>Methanobacteriota</taxon>
        <taxon>candidate division MSBL1</taxon>
    </lineage>
</organism>
<gene>
    <name evidence="7" type="ORF">AKJ57_01145</name>
</gene>
<evidence type="ECO:0000313" key="7">
    <source>
        <dbReference type="EMBL" id="KXA91463.1"/>
    </source>
</evidence>
<dbReference type="InterPro" id="IPR002319">
    <property type="entry name" value="Phenylalanyl-tRNA_Synthase"/>
</dbReference>